<dbReference type="STRING" id="1193182.BN11_3820009"/>
<dbReference type="Pfam" id="PF11136">
    <property type="entry name" value="DUF2889"/>
    <property type="match status" value="1"/>
</dbReference>
<sequence length="357" mass="38085">MLSVREDVGVSTDTPDTDGRTGVLPAVVASDPGTMAHNGLHGPLRGTPERVAGSIRRTTNLDLIRPEGPDGPIRITGRGRDLRTAADGRGIVRATALIAATVEGDRVTALTTHPRPPGIADMVGRRAVVGWRTGLWRHLRGQHDAGTVLHLVLDDLPGGMIIGGFTRRRAIAESAGGPLPQPGRRLDVCAGWAAESRAAITLAQTGIPPAPVTPLAPDLGCDTDSLAWHTLPELPAYGISRRRRIDVLDTGEEVVAEAWFRDSFTDADGAHRVLHEYRVSVTADRGSYAVRHLSAHPRVLPHRECPVAAASAQRMRGIPFGQLRERVSSDLFGPESCTHLNDLLRSLADVPGLLALG</sequence>
<name>W6JZ84_9MICO</name>
<accession>W6JZ84</accession>
<evidence type="ECO:0008006" key="4">
    <source>
        <dbReference type="Google" id="ProtNLM"/>
    </source>
</evidence>
<dbReference type="EMBL" id="CAJA01000315">
    <property type="protein sequence ID" value="CCH74091.1"/>
    <property type="molecule type" value="Genomic_DNA"/>
</dbReference>
<evidence type="ECO:0000313" key="2">
    <source>
        <dbReference type="EMBL" id="CCH74091.1"/>
    </source>
</evidence>
<evidence type="ECO:0000313" key="3">
    <source>
        <dbReference type="Proteomes" id="UP000035763"/>
    </source>
</evidence>
<dbReference type="InterPro" id="IPR021312">
    <property type="entry name" value="DUF2889"/>
</dbReference>
<organism evidence="2 3">
    <name type="scientific">Nostocoides australiense Ben110</name>
    <dbReference type="NCBI Taxonomy" id="1193182"/>
    <lineage>
        <taxon>Bacteria</taxon>
        <taxon>Bacillati</taxon>
        <taxon>Actinomycetota</taxon>
        <taxon>Actinomycetes</taxon>
        <taxon>Micrococcales</taxon>
        <taxon>Intrasporangiaceae</taxon>
        <taxon>Nostocoides</taxon>
    </lineage>
</organism>
<feature type="region of interest" description="Disordered" evidence="1">
    <location>
        <begin position="1"/>
        <end position="22"/>
    </location>
</feature>
<reference evidence="2 3" key="1">
    <citation type="journal article" date="2013" name="ISME J.">
        <title>A metabolic model for members of the genus Tetrasphaera involved in enhanced biological phosphorus removal.</title>
        <authorList>
            <person name="Kristiansen R."/>
            <person name="Nguyen H.T.T."/>
            <person name="Saunders A.M."/>
            <person name="Nielsen J.L."/>
            <person name="Wimmer R."/>
            <person name="Le V.Q."/>
            <person name="McIlroy S.J."/>
            <person name="Petrovski S."/>
            <person name="Seviour R.J."/>
            <person name="Calteau A."/>
            <person name="Nielsen K.L."/>
            <person name="Nielsen P.H."/>
        </authorList>
    </citation>
    <scope>NUCLEOTIDE SEQUENCE [LARGE SCALE GENOMIC DNA]</scope>
    <source>
        <strain evidence="2 3">Ben110</strain>
    </source>
</reference>
<proteinExistence type="predicted"/>
<gene>
    <name evidence="2" type="ORF">BN11_3820009</name>
</gene>
<dbReference type="Proteomes" id="UP000035763">
    <property type="component" value="Unassembled WGS sequence"/>
</dbReference>
<protein>
    <recommendedName>
        <fullName evidence="4">DUF2889 domain-containing protein</fullName>
    </recommendedName>
</protein>
<comment type="caution">
    <text evidence="2">The sequence shown here is derived from an EMBL/GenBank/DDBJ whole genome shotgun (WGS) entry which is preliminary data.</text>
</comment>
<keyword evidence="3" id="KW-1185">Reference proteome</keyword>
<evidence type="ECO:0000256" key="1">
    <source>
        <dbReference type="SAM" id="MobiDB-lite"/>
    </source>
</evidence>
<dbReference type="AlphaFoldDB" id="W6JZ84"/>